<evidence type="ECO:0000259" key="2">
    <source>
        <dbReference type="Pfam" id="PF17667"/>
    </source>
</evidence>
<feature type="compositionally biased region" description="Basic and acidic residues" evidence="1">
    <location>
        <begin position="508"/>
        <end position="539"/>
    </location>
</feature>
<protein>
    <recommendedName>
        <fullName evidence="2">Fungal-type protein kinase domain-containing protein</fullName>
    </recommendedName>
</protein>
<dbReference type="PANTHER" id="PTHR38248:SF2">
    <property type="entry name" value="FUNK1 11"/>
    <property type="match status" value="1"/>
</dbReference>
<dbReference type="InterPro" id="IPR040976">
    <property type="entry name" value="Pkinase_fungal"/>
</dbReference>
<dbReference type="InterPro" id="IPR011009">
    <property type="entry name" value="Kinase-like_dom_sf"/>
</dbReference>
<gene>
    <name evidence="3" type="ORF">LAESUDRAFT_761959</name>
</gene>
<feature type="domain" description="Fungal-type protein kinase" evidence="2">
    <location>
        <begin position="116"/>
        <end position="354"/>
    </location>
</feature>
<dbReference type="Proteomes" id="UP000076871">
    <property type="component" value="Unassembled WGS sequence"/>
</dbReference>
<name>A0A165CSW7_9APHY</name>
<feature type="compositionally biased region" description="Basic and acidic residues" evidence="1">
    <location>
        <begin position="600"/>
        <end position="614"/>
    </location>
</feature>
<feature type="region of interest" description="Disordered" evidence="1">
    <location>
        <begin position="488"/>
        <end position="620"/>
    </location>
</feature>
<organism evidence="3 4">
    <name type="scientific">Laetiporus sulphureus 93-53</name>
    <dbReference type="NCBI Taxonomy" id="1314785"/>
    <lineage>
        <taxon>Eukaryota</taxon>
        <taxon>Fungi</taxon>
        <taxon>Dikarya</taxon>
        <taxon>Basidiomycota</taxon>
        <taxon>Agaricomycotina</taxon>
        <taxon>Agaricomycetes</taxon>
        <taxon>Polyporales</taxon>
        <taxon>Laetiporus</taxon>
    </lineage>
</organism>
<evidence type="ECO:0000313" key="3">
    <source>
        <dbReference type="EMBL" id="KZT03380.1"/>
    </source>
</evidence>
<dbReference type="OrthoDB" id="2757790at2759"/>
<accession>A0A165CSW7</accession>
<dbReference type="Pfam" id="PF17667">
    <property type="entry name" value="Pkinase_fungal"/>
    <property type="match status" value="1"/>
</dbReference>
<proteinExistence type="predicted"/>
<dbReference type="InParanoid" id="A0A165CSW7"/>
<dbReference type="GeneID" id="63830030"/>
<feature type="compositionally biased region" description="Basic residues" evidence="1">
    <location>
        <begin position="488"/>
        <end position="500"/>
    </location>
</feature>
<dbReference type="STRING" id="1314785.A0A165CSW7"/>
<feature type="compositionally biased region" description="Polar residues" evidence="1">
    <location>
        <begin position="573"/>
        <end position="583"/>
    </location>
</feature>
<dbReference type="AlphaFoldDB" id="A0A165CSW7"/>
<dbReference type="RefSeq" id="XP_040761120.1">
    <property type="nucleotide sequence ID" value="XM_040913002.1"/>
</dbReference>
<dbReference type="Gene3D" id="1.10.510.10">
    <property type="entry name" value="Transferase(Phosphotransferase) domain 1"/>
    <property type="match status" value="1"/>
</dbReference>
<evidence type="ECO:0000313" key="4">
    <source>
        <dbReference type="Proteomes" id="UP000076871"/>
    </source>
</evidence>
<evidence type="ECO:0000256" key="1">
    <source>
        <dbReference type="SAM" id="MobiDB-lite"/>
    </source>
</evidence>
<dbReference type="EMBL" id="KV427644">
    <property type="protein sequence ID" value="KZT03380.1"/>
    <property type="molecule type" value="Genomic_DNA"/>
</dbReference>
<dbReference type="SUPFAM" id="SSF56112">
    <property type="entry name" value="Protein kinase-like (PK-like)"/>
    <property type="match status" value="1"/>
</dbReference>
<keyword evidence="4" id="KW-1185">Reference proteome</keyword>
<reference evidence="3 4" key="1">
    <citation type="journal article" date="2016" name="Mol. Biol. Evol.">
        <title>Comparative Genomics of Early-Diverging Mushroom-Forming Fungi Provides Insights into the Origins of Lignocellulose Decay Capabilities.</title>
        <authorList>
            <person name="Nagy L.G."/>
            <person name="Riley R."/>
            <person name="Tritt A."/>
            <person name="Adam C."/>
            <person name="Daum C."/>
            <person name="Floudas D."/>
            <person name="Sun H."/>
            <person name="Yadav J.S."/>
            <person name="Pangilinan J."/>
            <person name="Larsson K.H."/>
            <person name="Matsuura K."/>
            <person name="Barry K."/>
            <person name="Labutti K."/>
            <person name="Kuo R."/>
            <person name="Ohm R.A."/>
            <person name="Bhattacharya S.S."/>
            <person name="Shirouzu T."/>
            <person name="Yoshinaga Y."/>
            <person name="Martin F.M."/>
            <person name="Grigoriev I.V."/>
            <person name="Hibbett D.S."/>
        </authorList>
    </citation>
    <scope>NUCLEOTIDE SEQUENCE [LARGE SCALE GENOMIC DNA]</scope>
    <source>
        <strain evidence="3 4">93-53</strain>
    </source>
</reference>
<sequence length="620" mass="71372">MHEDPDIICKFLWWFSHASDHARGFDTTVEWAEPAEEKKFEQAITWHIKEQLLLCTSNDDATRLAKDEDQEAELKKRIPKATERLVEALCEHYTSGKVVAVYVFDEIPDGEGNVKVEPHRYLVSRPIASSMSVLCRGMREYWAVGPDGSVRLLKDSWPYHDSGVEHESTIMRDLTECAMRNVPEVLHCGKVRLCCEDMCSQKTLVGMFLLETWLCIGDTEKGKLRKITVSRHVHCRLVSSVAGYTPRHFTDSRELLESTRDILDAIADAHNLAEKIHRNVSVNNVILYRKPGEERRRGYLTNWELGCDINPSSERRLERIIGCWQFASMNVLLNEDYQRVVEDDLESLLYVVLFCAALWLAHNGTLRQLDMFLANFFDEYMQHYGKYVLGGIGKLMNKFDRRYTEEFVFKSKPMQVWLNKAMALNGSPSIVLKRYPPTWTFESLAELWDQVLKMSFPQNPDRARRQKSDVPWHVDLFVATITPLRRRSAYSRDRPKRSCRKVGTAGQRELRESGARRKADEMDIDPEKPTSEAVHEKTLLGKRLALNTIDDERPTKKTKWGNSGTKDGAGGQRISTHQRTSAEPSHSDPSTSHSSRPRPKPSDSKTETQQRHQENVNMSF</sequence>
<dbReference type="PANTHER" id="PTHR38248">
    <property type="entry name" value="FUNK1 6"/>
    <property type="match status" value="1"/>
</dbReference>